<dbReference type="GO" id="GO:0004801">
    <property type="term" value="F:transaldolase activity"/>
    <property type="evidence" value="ECO:0007669"/>
    <property type="project" value="UniProtKB-UniRule"/>
</dbReference>
<dbReference type="AlphaFoldDB" id="A0A8J6QN96"/>
<comment type="subcellular location">
    <subcellularLocation>
        <location evidence="2 11">Cytoplasm</location>
    </subcellularLocation>
</comment>
<dbReference type="CDD" id="cd00957">
    <property type="entry name" value="Transaldolase_TalAB"/>
    <property type="match status" value="1"/>
</dbReference>
<dbReference type="RefSeq" id="WP_191142994.1">
    <property type="nucleotide sequence ID" value="NZ_JACXAF010000001.1"/>
</dbReference>
<reference evidence="13" key="1">
    <citation type="submission" date="2020-09" db="EMBL/GenBank/DDBJ databases">
        <title>A novel bacterium of genus Neiella, isolated from South China Sea.</title>
        <authorList>
            <person name="Huang H."/>
            <person name="Mo K."/>
            <person name="Hu Y."/>
        </authorList>
    </citation>
    <scope>NUCLEOTIDE SEQUENCE</scope>
    <source>
        <strain evidence="13">HB171785</strain>
    </source>
</reference>
<evidence type="ECO:0000256" key="2">
    <source>
        <dbReference type="ARBA" id="ARBA00004496"/>
    </source>
</evidence>
<comment type="pathway">
    <text evidence="3 11 12">Carbohydrate degradation; pentose phosphate pathway; D-glyceraldehyde 3-phosphate and beta-D-fructose 6-phosphate from D-ribose 5-phosphate and D-xylulose 5-phosphate (non-oxidative stage): step 2/3.</text>
</comment>
<name>A0A8J6QN96_9GAMM</name>
<dbReference type="EMBL" id="JACXAF010000001">
    <property type="protein sequence ID" value="MBD1387859.1"/>
    <property type="molecule type" value="Genomic_DNA"/>
</dbReference>
<dbReference type="HAMAP" id="MF_00492">
    <property type="entry name" value="Transaldolase_1"/>
    <property type="match status" value="1"/>
</dbReference>
<evidence type="ECO:0000256" key="10">
    <source>
        <dbReference type="ARBA" id="ARBA00048810"/>
    </source>
</evidence>
<dbReference type="InterPro" id="IPR004730">
    <property type="entry name" value="Transaldolase_1"/>
</dbReference>
<dbReference type="GO" id="GO:0006098">
    <property type="term" value="P:pentose-phosphate shunt"/>
    <property type="evidence" value="ECO:0007669"/>
    <property type="project" value="UniProtKB-UniRule"/>
</dbReference>
<dbReference type="InterPro" id="IPR013785">
    <property type="entry name" value="Aldolase_TIM"/>
</dbReference>
<dbReference type="Proteomes" id="UP000638014">
    <property type="component" value="Unassembled WGS sequence"/>
</dbReference>
<keyword evidence="9 11" id="KW-0704">Schiff base</keyword>
<evidence type="ECO:0000256" key="3">
    <source>
        <dbReference type="ARBA" id="ARBA00004857"/>
    </source>
</evidence>
<keyword evidence="14" id="KW-1185">Reference proteome</keyword>
<accession>A0A8J6QN96</accession>
<evidence type="ECO:0000256" key="1">
    <source>
        <dbReference type="ARBA" id="ARBA00003518"/>
    </source>
</evidence>
<evidence type="ECO:0000256" key="4">
    <source>
        <dbReference type="ARBA" id="ARBA00008012"/>
    </source>
</evidence>
<dbReference type="PROSITE" id="PS00958">
    <property type="entry name" value="TRANSALDOLASE_2"/>
    <property type="match status" value="1"/>
</dbReference>
<keyword evidence="7 11" id="KW-0808">Transferase</keyword>
<feature type="active site" description="Schiff-base intermediate with substrate" evidence="11">
    <location>
        <position position="132"/>
    </location>
</feature>
<evidence type="ECO:0000256" key="7">
    <source>
        <dbReference type="ARBA" id="ARBA00022679"/>
    </source>
</evidence>
<gene>
    <name evidence="11 13" type="primary">tal</name>
    <name evidence="13" type="ORF">IC617_00315</name>
</gene>
<dbReference type="SUPFAM" id="SSF51569">
    <property type="entry name" value="Aldolase"/>
    <property type="match status" value="1"/>
</dbReference>
<dbReference type="FunFam" id="3.20.20.70:FF:000002">
    <property type="entry name" value="Transaldolase"/>
    <property type="match status" value="1"/>
</dbReference>
<dbReference type="GO" id="GO:0005829">
    <property type="term" value="C:cytosol"/>
    <property type="evidence" value="ECO:0007669"/>
    <property type="project" value="TreeGrafter"/>
</dbReference>
<dbReference type="InterPro" id="IPR001585">
    <property type="entry name" value="TAL/FSA"/>
</dbReference>
<keyword evidence="6 11" id="KW-0963">Cytoplasm</keyword>
<dbReference type="PANTHER" id="PTHR10683">
    <property type="entry name" value="TRANSALDOLASE"/>
    <property type="match status" value="1"/>
</dbReference>
<dbReference type="Pfam" id="PF00923">
    <property type="entry name" value="TAL_FSA"/>
    <property type="match status" value="1"/>
</dbReference>
<dbReference type="GO" id="GO:0005975">
    <property type="term" value="P:carbohydrate metabolic process"/>
    <property type="evidence" value="ECO:0007669"/>
    <property type="project" value="InterPro"/>
</dbReference>
<evidence type="ECO:0000256" key="8">
    <source>
        <dbReference type="ARBA" id="ARBA00023126"/>
    </source>
</evidence>
<evidence type="ECO:0000256" key="9">
    <source>
        <dbReference type="ARBA" id="ARBA00023270"/>
    </source>
</evidence>
<comment type="caution">
    <text evidence="13">The sequence shown here is derived from an EMBL/GenBank/DDBJ whole genome shotgun (WGS) entry which is preliminary data.</text>
</comment>
<keyword evidence="8 11" id="KW-0570">Pentose shunt</keyword>
<dbReference type="Gene3D" id="3.20.20.70">
    <property type="entry name" value="Aldolase class I"/>
    <property type="match status" value="1"/>
</dbReference>
<dbReference type="NCBIfam" id="TIGR00874">
    <property type="entry name" value="talAB"/>
    <property type="match status" value="1"/>
</dbReference>
<dbReference type="EC" id="2.2.1.2" evidence="5 11"/>
<comment type="function">
    <text evidence="1 11 12">Transaldolase is important for the balance of metabolites in the pentose-phosphate pathway.</text>
</comment>
<dbReference type="PANTHER" id="PTHR10683:SF18">
    <property type="entry name" value="TRANSALDOLASE"/>
    <property type="match status" value="1"/>
</dbReference>
<dbReference type="UniPathway" id="UPA00115">
    <property type="reaction ID" value="UER00414"/>
</dbReference>
<dbReference type="InterPro" id="IPR018225">
    <property type="entry name" value="Transaldolase_AS"/>
</dbReference>
<dbReference type="PROSITE" id="PS01054">
    <property type="entry name" value="TRANSALDOLASE_1"/>
    <property type="match status" value="1"/>
</dbReference>
<evidence type="ECO:0000313" key="13">
    <source>
        <dbReference type="EMBL" id="MBD1387859.1"/>
    </source>
</evidence>
<organism evidence="13 14">
    <name type="scientific">Neiella litorisoli</name>
    <dbReference type="NCBI Taxonomy" id="2771431"/>
    <lineage>
        <taxon>Bacteria</taxon>
        <taxon>Pseudomonadati</taxon>
        <taxon>Pseudomonadota</taxon>
        <taxon>Gammaproteobacteria</taxon>
        <taxon>Alteromonadales</taxon>
        <taxon>Echinimonadaceae</taxon>
        <taxon>Neiella</taxon>
    </lineage>
</organism>
<comment type="catalytic activity">
    <reaction evidence="10 11 12">
        <text>D-sedoheptulose 7-phosphate + D-glyceraldehyde 3-phosphate = D-erythrose 4-phosphate + beta-D-fructose 6-phosphate</text>
        <dbReference type="Rhea" id="RHEA:17053"/>
        <dbReference type="ChEBI" id="CHEBI:16897"/>
        <dbReference type="ChEBI" id="CHEBI:57483"/>
        <dbReference type="ChEBI" id="CHEBI:57634"/>
        <dbReference type="ChEBI" id="CHEBI:59776"/>
        <dbReference type="EC" id="2.2.1.2"/>
    </reaction>
</comment>
<evidence type="ECO:0000313" key="14">
    <source>
        <dbReference type="Proteomes" id="UP000638014"/>
    </source>
</evidence>
<comment type="similarity">
    <text evidence="4 11 12">Belongs to the transaldolase family. Type 1 subfamily.</text>
</comment>
<evidence type="ECO:0000256" key="5">
    <source>
        <dbReference type="ARBA" id="ARBA00013151"/>
    </source>
</evidence>
<protein>
    <recommendedName>
        <fullName evidence="5 11">Transaldolase</fullName>
        <ecNumber evidence="5 11">2.2.1.2</ecNumber>
    </recommendedName>
</protein>
<proteinExistence type="inferred from homology"/>
<evidence type="ECO:0000256" key="11">
    <source>
        <dbReference type="HAMAP-Rule" id="MF_00492"/>
    </source>
</evidence>
<evidence type="ECO:0000256" key="12">
    <source>
        <dbReference type="RuleBase" id="RU004155"/>
    </source>
</evidence>
<evidence type="ECO:0000256" key="6">
    <source>
        <dbReference type="ARBA" id="ARBA00022490"/>
    </source>
</evidence>
<dbReference type="NCBIfam" id="NF009001">
    <property type="entry name" value="PRK12346.1"/>
    <property type="match status" value="1"/>
</dbReference>
<sequence length="321" mass="34951">MANILEQLKQVTTVVADTGDVDAIARFKPEDATTNPSLILKAMALDTYQPLLNDILKWAAEQTEDDQQAVALAADKLIVAMGQEILKQVPGKVSTEVDARLSFDTEASVAKARKLIAMYEEAGTSRERVLIKLASTWEGIRAAEQLEKEGIKCNLTLLFSFAQARACAEAGAYLISPFVGRILDWYKKANPGTEYAAAEEPGVIGVSKIYQYYKEHGYDTIVMGASFRNSGEIIALAGCDRLTISPALLEELEGMEGTLETALKPVAASQEKPALMTEAEFRWGHNEDAMATEKLAEGIRGFTVDQGIMEDKLLAGIQAVR</sequence>